<protein>
    <submittedName>
        <fullName evidence="1">Uncharacterized protein</fullName>
    </submittedName>
</protein>
<name>A0AAD5H4Z0_9CHLO</name>
<proteinExistence type="predicted"/>
<evidence type="ECO:0000313" key="1">
    <source>
        <dbReference type="EMBL" id="KAI7844414.1"/>
    </source>
</evidence>
<comment type="caution">
    <text evidence="1">The sequence shown here is derived from an EMBL/GenBank/DDBJ whole genome shotgun (WGS) entry which is preliminary data.</text>
</comment>
<dbReference type="AlphaFoldDB" id="A0AAD5H4Z0"/>
<organism evidence="1 2">
    <name type="scientific">Chlorella ohadii</name>
    <dbReference type="NCBI Taxonomy" id="2649997"/>
    <lineage>
        <taxon>Eukaryota</taxon>
        <taxon>Viridiplantae</taxon>
        <taxon>Chlorophyta</taxon>
        <taxon>core chlorophytes</taxon>
        <taxon>Trebouxiophyceae</taxon>
        <taxon>Chlorellales</taxon>
        <taxon>Chlorellaceae</taxon>
        <taxon>Chlorella clade</taxon>
        <taxon>Chlorella</taxon>
    </lineage>
</organism>
<sequence length="273" mass="31095">MKPIPEDEIEAATEIGLNRRAPRFGEGHPARLQPCTRAVRHGRRTESADRCWSINAKQQWCDYFPEAINAYGFEYYNTTVTPYCKSDDGVYHFTIESKNPCDENKYYVGFMDVVTNSSNCLQTWVETEGFNSTVTAKPFDEATFQPLECTGIYRPAFEEEIEGLATQLLWETVVDPTFQGVTAGQFDDAWYCDDSPGYKYINITDVSACFSKTRDYPPKVQAQGKVQWVCTQQARRRTIELRVDTPYVTQCEWEVSIQMGDSPEVPQPGAEDA</sequence>
<evidence type="ECO:0000313" key="2">
    <source>
        <dbReference type="Proteomes" id="UP001205105"/>
    </source>
</evidence>
<dbReference type="EMBL" id="JADXDR010000031">
    <property type="protein sequence ID" value="KAI7844414.1"/>
    <property type="molecule type" value="Genomic_DNA"/>
</dbReference>
<accession>A0AAD5H4Z0</accession>
<keyword evidence="2" id="KW-1185">Reference proteome</keyword>
<dbReference type="Proteomes" id="UP001205105">
    <property type="component" value="Unassembled WGS sequence"/>
</dbReference>
<gene>
    <name evidence="1" type="ORF">COHA_002008</name>
</gene>
<reference evidence="1" key="1">
    <citation type="submission" date="2020-11" db="EMBL/GenBank/DDBJ databases">
        <title>Chlorella ohadii genome sequencing and assembly.</title>
        <authorList>
            <person name="Murik O."/>
            <person name="Treves H."/>
            <person name="Kedem I."/>
            <person name="Shotland Y."/>
            <person name="Kaplan A."/>
        </authorList>
    </citation>
    <scope>NUCLEOTIDE SEQUENCE</scope>
    <source>
        <strain evidence="1">1</strain>
    </source>
</reference>